<dbReference type="EMBL" id="AGNL01041932">
    <property type="protein sequence ID" value="EJK51265.1"/>
    <property type="molecule type" value="Genomic_DNA"/>
</dbReference>
<keyword evidence="1" id="KW-0812">Transmembrane</keyword>
<evidence type="ECO:0000256" key="1">
    <source>
        <dbReference type="SAM" id="Phobius"/>
    </source>
</evidence>
<dbReference type="PANTHER" id="PTHR44329">
    <property type="entry name" value="SERINE/THREONINE-PROTEIN KINASE TNNI3K-RELATED"/>
    <property type="match status" value="1"/>
</dbReference>
<dbReference type="InterPro" id="IPR000719">
    <property type="entry name" value="Prot_kinase_dom"/>
</dbReference>
<comment type="caution">
    <text evidence="3">The sequence shown here is derived from an EMBL/GenBank/DDBJ whole genome shotgun (WGS) entry which is preliminary data.</text>
</comment>
<proteinExistence type="predicted"/>
<dbReference type="InterPro" id="IPR011009">
    <property type="entry name" value="Kinase-like_dom_sf"/>
</dbReference>
<evidence type="ECO:0000259" key="2">
    <source>
        <dbReference type="PROSITE" id="PS50011"/>
    </source>
</evidence>
<reference evidence="3 4" key="1">
    <citation type="journal article" date="2012" name="Genome Biol.">
        <title>Genome and low-iron response of an oceanic diatom adapted to chronic iron limitation.</title>
        <authorList>
            <person name="Lommer M."/>
            <person name="Specht M."/>
            <person name="Roy A.S."/>
            <person name="Kraemer L."/>
            <person name="Andreson R."/>
            <person name="Gutowska M.A."/>
            <person name="Wolf J."/>
            <person name="Bergner S.V."/>
            <person name="Schilhabel M.B."/>
            <person name="Klostermeier U.C."/>
            <person name="Beiko R.G."/>
            <person name="Rosenstiel P."/>
            <person name="Hippler M."/>
            <person name="Laroche J."/>
        </authorList>
    </citation>
    <scope>NUCLEOTIDE SEQUENCE [LARGE SCALE GENOMIC DNA]</scope>
    <source>
        <strain evidence="3 4">CCMP1005</strain>
    </source>
</reference>
<name>K0RDJ6_THAOC</name>
<dbReference type="PROSITE" id="PS50011">
    <property type="entry name" value="PROTEIN_KINASE_DOM"/>
    <property type="match status" value="1"/>
</dbReference>
<keyword evidence="1" id="KW-1133">Transmembrane helix</keyword>
<dbReference type="Proteomes" id="UP000266841">
    <property type="component" value="Unassembled WGS sequence"/>
</dbReference>
<dbReference type="InterPro" id="IPR001245">
    <property type="entry name" value="Ser-Thr/Tyr_kinase_cat_dom"/>
</dbReference>
<dbReference type="eggNOG" id="KOG0192">
    <property type="taxonomic scope" value="Eukaryota"/>
</dbReference>
<dbReference type="SMART" id="SM00220">
    <property type="entry name" value="S_TKc"/>
    <property type="match status" value="1"/>
</dbReference>
<dbReference type="AlphaFoldDB" id="K0RDJ6"/>
<dbReference type="Pfam" id="PF07714">
    <property type="entry name" value="PK_Tyr_Ser-Thr"/>
    <property type="match status" value="1"/>
</dbReference>
<keyword evidence="4" id="KW-1185">Reference proteome</keyword>
<evidence type="ECO:0000313" key="3">
    <source>
        <dbReference type="EMBL" id="EJK51265.1"/>
    </source>
</evidence>
<dbReference type="Gene3D" id="1.10.510.10">
    <property type="entry name" value="Transferase(Phosphotransferase) domain 1"/>
    <property type="match status" value="1"/>
</dbReference>
<protein>
    <recommendedName>
        <fullName evidence="2">Protein kinase domain-containing protein</fullName>
    </recommendedName>
</protein>
<sequence length="471" mass="52815">MKTRLKTGDTARLSRCLFYAIFVLAMSSFVAMDMVIRYNCRRTSTEIRGFVQSRRLRMKDSPSPPTSTRSLAPPRVYFFDDKIIEESAGINLSSETFLGDSGFAPPGTAVIVPSVVSTEGECVPIKAWQTMYYPSCNEIHGLDMIHHSQTSGGDASLIGVNGYWRDAYRVDYGCRKSTTNETAQCDESVILKTLKLQHEVDEFQLDKNRIDSMAMERLTKSPHIIDLFGACGTSVVTEFADGENGRVGTLADKEKKRPLKRLRIARDIASGLADVHEIDGPGQATLAHFDVNLANVVSVKKTLKLNDFNIAVPIRWNTTSGQACGFEARYPNPQWRSPEEANGSTRLTEKVDVFSLLICLHEPWHKLEKGYVKGEEIKKDVVGEKVRRGEMPAMPKEVLETDDIEVLWIRHAMMACYTYDPAKRPSAREIADFLERGLADLSKLTHLRRPGHDKFGSFRVGKLKDLPPLTH</sequence>
<dbReference type="OrthoDB" id="41771at2759"/>
<feature type="transmembrane region" description="Helical" evidence="1">
    <location>
        <begin position="16"/>
        <end position="36"/>
    </location>
</feature>
<accession>K0RDJ6</accession>
<organism evidence="3 4">
    <name type="scientific">Thalassiosira oceanica</name>
    <name type="common">Marine diatom</name>
    <dbReference type="NCBI Taxonomy" id="159749"/>
    <lineage>
        <taxon>Eukaryota</taxon>
        <taxon>Sar</taxon>
        <taxon>Stramenopiles</taxon>
        <taxon>Ochrophyta</taxon>
        <taxon>Bacillariophyta</taxon>
        <taxon>Coscinodiscophyceae</taxon>
        <taxon>Thalassiosirophycidae</taxon>
        <taxon>Thalassiosirales</taxon>
        <taxon>Thalassiosiraceae</taxon>
        <taxon>Thalassiosira</taxon>
    </lineage>
</organism>
<keyword evidence="1" id="KW-0472">Membrane</keyword>
<dbReference type="GO" id="GO:0005524">
    <property type="term" value="F:ATP binding"/>
    <property type="evidence" value="ECO:0007669"/>
    <property type="project" value="InterPro"/>
</dbReference>
<evidence type="ECO:0000313" key="4">
    <source>
        <dbReference type="Proteomes" id="UP000266841"/>
    </source>
</evidence>
<gene>
    <name evidence="3" type="ORF">THAOC_29578</name>
</gene>
<dbReference type="OMA" id="PQQMQDL"/>
<feature type="domain" description="Protein kinase" evidence="2">
    <location>
        <begin position="164"/>
        <end position="434"/>
    </location>
</feature>
<dbReference type="SUPFAM" id="SSF56112">
    <property type="entry name" value="Protein kinase-like (PK-like)"/>
    <property type="match status" value="1"/>
</dbReference>
<dbReference type="InterPro" id="IPR051681">
    <property type="entry name" value="Ser/Thr_Kinases-Pseudokinases"/>
</dbReference>
<dbReference type="GO" id="GO:0004674">
    <property type="term" value="F:protein serine/threonine kinase activity"/>
    <property type="evidence" value="ECO:0007669"/>
    <property type="project" value="TreeGrafter"/>
</dbReference>